<dbReference type="Pfam" id="PF13517">
    <property type="entry name" value="FG-GAP_3"/>
    <property type="match status" value="2"/>
</dbReference>
<feature type="chain" id="PRO_5003234437" evidence="3">
    <location>
        <begin position="38"/>
        <end position="636"/>
    </location>
</feature>
<evidence type="ECO:0000313" key="6">
    <source>
        <dbReference type="Proteomes" id="UP000000343"/>
    </source>
</evidence>
<dbReference type="SUPFAM" id="SSF69318">
    <property type="entry name" value="Integrin alpha N-terminal domain"/>
    <property type="match status" value="1"/>
</dbReference>
<dbReference type="HOGENOM" id="CLU_017657_0_0_0"/>
<organism evidence="6">
    <name type="scientific">Granulicella tundricola (strain ATCC BAA-1859 / DSM 23138 / MP5ACTX9)</name>
    <dbReference type="NCBI Taxonomy" id="1198114"/>
    <lineage>
        <taxon>Bacteria</taxon>
        <taxon>Pseudomonadati</taxon>
        <taxon>Acidobacteriota</taxon>
        <taxon>Terriglobia</taxon>
        <taxon>Terriglobales</taxon>
        <taxon>Acidobacteriaceae</taxon>
        <taxon>Granulicella</taxon>
    </lineage>
</organism>
<sequence length="636" mass="68105">MADAEPAFVQPVTMAMSSARSLRLSLALLAVCSPLLAQTPLESQKQSAQEGAQAPGHGGSGTAGIFPPVLDSAKRPITAGGTVKTGPIVFADIAQKAGLTSWHHTMGSPEKRYIIDTLGSGVALLDYDNDGWLDIYLVNGSTAPALAGKQPSPHAALFHNNHDGTFTDVTAKAGVANDRWGIGVAVGDYDNDGWPDLYVTNFGGNRLFHNNHDGTFTDVAVKAGVALGNWSTGATWGDYDGDGKLDLFVPGYVHYDLKNQSGDATVPLTFCQYRGVKTMCGPRGLPGESDHLFHNNGDGTFTDVSEKAGVSDKSGYYGLASVFIDVNNDGRADLLVANDSTPNYLYLNQGNGTFEDVSYASGYALNKDGRETASMGIAVADYRNNGLIDIYNTTFSDDYKPLYRNDGDANFTDISYETHISELTIPFLGWGTAFLDYDNDGWRDLLEVNGHVYRNADTNNWGTTWAQRPLLFHNVAGKSFDTVPAVEGTGLAAAMTSRGLAVGDLFNDGRTDAVINNLDAAPALLRNVDNDKHHWVAFRLTGGPKSPRDAIGATLYLTANGMRQRADIFSGGSFASTSDMRPHFGLGSATTVEKLEVHWPSGLREQFAVPTIDQFQSITEGKGTEIAKPTTVPDSK</sequence>
<accession>E8X6A8</accession>
<evidence type="ECO:0000256" key="1">
    <source>
        <dbReference type="ARBA" id="ARBA00022729"/>
    </source>
</evidence>
<name>E8X6A8_GRATM</name>
<dbReference type="Proteomes" id="UP000000343">
    <property type="component" value="Plasmid pACIX901"/>
</dbReference>
<protein>
    <submittedName>
        <fullName evidence="5">ASPIC/UnbV domain protein</fullName>
    </submittedName>
</protein>
<dbReference type="InterPro" id="IPR013517">
    <property type="entry name" value="FG-GAP"/>
</dbReference>
<dbReference type="InterPro" id="IPR027039">
    <property type="entry name" value="Crtac1"/>
</dbReference>
<dbReference type="Gene3D" id="2.130.10.130">
    <property type="entry name" value="Integrin alpha, N-terminal"/>
    <property type="match status" value="1"/>
</dbReference>
<dbReference type="InterPro" id="IPR028994">
    <property type="entry name" value="Integrin_alpha_N"/>
</dbReference>
<dbReference type="InterPro" id="IPR011519">
    <property type="entry name" value="UnbV_ASPIC"/>
</dbReference>
<keyword evidence="5" id="KW-0614">Plasmid</keyword>
<feature type="region of interest" description="Disordered" evidence="2">
    <location>
        <begin position="42"/>
        <end position="65"/>
    </location>
</feature>
<evidence type="ECO:0000256" key="2">
    <source>
        <dbReference type="SAM" id="MobiDB-lite"/>
    </source>
</evidence>
<keyword evidence="1 3" id="KW-0732">Signal</keyword>
<reference evidence="6" key="1">
    <citation type="submission" date="2011-01" db="EMBL/GenBank/DDBJ databases">
        <title>Complete sequence of plasmid1 of Acidobacterium sp. MP5ACTX9.</title>
        <authorList>
            <consortium name="US DOE Joint Genome Institute"/>
            <person name="Lucas S."/>
            <person name="Copeland A."/>
            <person name="Lapidus A."/>
            <person name="Cheng J.-F."/>
            <person name="Goodwin L."/>
            <person name="Pitluck S."/>
            <person name="Teshima H."/>
            <person name="Detter J.C."/>
            <person name="Han C."/>
            <person name="Tapia R."/>
            <person name="Land M."/>
            <person name="Hauser L."/>
            <person name="Kyrpides N."/>
            <person name="Ivanova N."/>
            <person name="Ovchinnikova G."/>
            <person name="Pagani I."/>
            <person name="Rawat S.R."/>
            <person name="Mannisto M."/>
            <person name="Haggblom M.M."/>
            <person name="Woyke T."/>
        </authorList>
    </citation>
    <scope>NUCLEOTIDE SEQUENCE [LARGE SCALE GENOMIC DNA]</scope>
    <source>
        <strain evidence="6">MP5ACTX9</strain>
        <plasmid evidence="6">Plasmid pACIX901</plasmid>
    </source>
</reference>
<evidence type="ECO:0000313" key="5">
    <source>
        <dbReference type="EMBL" id="ADW70992.1"/>
    </source>
</evidence>
<evidence type="ECO:0000259" key="4">
    <source>
        <dbReference type="Pfam" id="PF07593"/>
    </source>
</evidence>
<dbReference type="EMBL" id="CP002481">
    <property type="protein sequence ID" value="ADW70992.1"/>
    <property type="molecule type" value="Genomic_DNA"/>
</dbReference>
<feature type="domain" description="ASPIC/UnbV" evidence="4">
    <location>
        <begin position="550"/>
        <end position="614"/>
    </location>
</feature>
<keyword evidence="6" id="KW-1185">Reference proteome</keyword>
<dbReference type="KEGG" id="acm:AciX9_4214"/>
<feature type="signal peptide" evidence="3">
    <location>
        <begin position="1"/>
        <end position="37"/>
    </location>
</feature>
<dbReference type="AlphaFoldDB" id="E8X6A8"/>
<dbReference type="PANTHER" id="PTHR16026:SF0">
    <property type="entry name" value="CARTILAGE ACIDIC PROTEIN 1"/>
    <property type="match status" value="1"/>
</dbReference>
<dbReference type="Pfam" id="PF07593">
    <property type="entry name" value="UnbV_ASPIC"/>
    <property type="match status" value="1"/>
</dbReference>
<evidence type="ECO:0000256" key="3">
    <source>
        <dbReference type="SAM" id="SignalP"/>
    </source>
</evidence>
<dbReference type="PANTHER" id="PTHR16026">
    <property type="entry name" value="CARTILAGE ACIDIC PROTEIN 1"/>
    <property type="match status" value="1"/>
</dbReference>
<gene>
    <name evidence="5" type="ordered locus">AciX9_4214</name>
</gene>
<proteinExistence type="predicted"/>
<geneLocation type="plasmid" evidence="5 6">
    <name>pACIX901</name>
</geneLocation>